<name>A0A1A9ZM25_GLOPL</name>
<accession>A0A1A9ZM25</accession>
<organism evidence="1 2">
    <name type="scientific">Glossina pallidipes</name>
    <name type="common">Tsetse fly</name>
    <dbReference type="NCBI Taxonomy" id="7398"/>
    <lineage>
        <taxon>Eukaryota</taxon>
        <taxon>Metazoa</taxon>
        <taxon>Ecdysozoa</taxon>
        <taxon>Arthropoda</taxon>
        <taxon>Hexapoda</taxon>
        <taxon>Insecta</taxon>
        <taxon>Pterygota</taxon>
        <taxon>Neoptera</taxon>
        <taxon>Endopterygota</taxon>
        <taxon>Diptera</taxon>
        <taxon>Brachycera</taxon>
        <taxon>Muscomorpha</taxon>
        <taxon>Hippoboscoidea</taxon>
        <taxon>Glossinidae</taxon>
        <taxon>Glossina</taxon>
    </lineage>
</organism>
<dbReference type="VEuPathDB" id="VectorBase:GPAI018835"/>
<dbReference type="EnsemblMetazoa" id="GPAI018835-RA">
    <property type="protein sequence ID" value="GPAI018835-PA"/>
    <property type="gene ID" value="GPAI018835"/>
</dbReference>
<protein>
    <submittedName>
        <fullName evidence="1">Uncharacterized protein</fullName>
    </submittedName>
</protein>
<evidence type="ECO:0000313" key="1">
    <source>
        <dbReference type="EnsemblMetazoa" id="GPAI018835-PA"/>
    </source>
</evidence>
<dbReference type="AlphaFoldDB" id="A0A1A9ZM25"/>
<sequence length="352" mass="40329">MKSLNELPQKTSDQLPSYRFELICVLLCVHQHFRMSPYENVKGDVEMVDTLWFGFLCVCLCDVERIVLDYGEGNLQINLLSLTMHNKIVYVKSRHAAGNFDWQMFYGFKVRIKAQLLQKAMLTKQSPLENLEASRSWISRDSLITYTYIKLSQHLEYYVKFVRDLRCLLLSATEELFDVSQLVAKSRALRSLHRELMCFESVLLGDPQQLVRSLNADELFESVNSEINMIMPDLFAVAFTLSPRTTESPLIKLCFTNDNGFNSLTISSAPSPTEGLLSSMPDTFVISISTESLSLSLSLFSNDPVVELRSVINLLDNSDWIKLHSSFVFHTMQKLYFRILGESLTDVQQQQL</sequence>
<reference evidence="1" key="2">
    <citation type="submission" date="2020-05" db="UniProtKB">
        <authorList>
            <consortium name="EnsemblMetazoa"/>
        </authorList>
    </citation>
    <scope>IDENTIFICATION</scope>
    <source>
        <strain evidence="1">IAEA</strain>
    </source>
</reference>
<proteinExistence type="predicted"/>
<dbReference type="Proteomes" id="UP000092445">
    <property type="component" value="Unassembled WGS sequence"/>
</dbReference>
<evidence type="ECO:0000313" key="2">
    <source>
        <dbReference type="Proteomes" id="UP000092445"/>
    </source>
</evidence>
<reference evidence="2" key="1">
    <citation type="submission" date="2014-03" db="EMBL/GenBank/DDBJ databases">
        <authorList>
            <person name="Aksoy S."/>
            <person name="Warren W."/>
            <person name="Wilson R.K."/>
        </authorList>
    </citation>
    <scope>NUCLEOTIDE SEQUENCE [LARGE SCALE GENOMIC DNA]</scope>
    <source>
        <strain evidence="2">IAEA</strain>
    </source>
</reference>
<keyword evidence="2" id="KW-1185">Reference proteome</keyword>